<dbReference type="EMBL" id="KN831852">
    <property type="protein sequence ID" value="KIM34826.1"/>
    <property type="molecule type" value="Genomic_DNA"/>
</dbReference>
<gene>
    <name evidence="2" type="ORF">M413DRAFT_14885</name>
</gene>
<feature type="region of interest" description="Disordered" evidence="1">
    <location>
        <begin position="42"/>
        <end position="69"/>
    </location>
</feature>
<proteinExistence type="predicted"/>
<name>A0A0C3BTX7_HEBCY</name>
<accession>A0A0C3BTX7</accession>
<dbReference type="Proteomes" id="UP000053424">
    <property type="component" value="Unassembled WGS sequence"/>
</dbReference>
<organism evidence="2 3">
    <name type="scientific">Hebeloma cylindrosporum</name>
    <dbReference type="NCBI Taxonomy" id="76867"/>
    <lineage>
        <taxon>Eukaryota</taxon>
        <taxon>Fungi</taxon>
        <taxon>Dikarya</taxon>
        <taxon>Basidiomycota</taxon>
        <taxon>Agaricomycotina</taxon>
        <taxon>Agaricomycetes</taxon>
        <taxon>Agaricomycetidae</taxon>
        <taxon>Agaricales</taxon>
        <taxon>Agaricineae</taxon>
        <taxon>Hymenogastraceae</taxon>
        <taxon>Hebeloma</taxon>
    </lineage>
</organism>
<dbReference type="AlphaFoldDB" id="A0A0C3BTX7"/>
<reference evidence="2 3" key="1">
    <citation type="submission" date="2014-04" db="EMBL/GenBank/DDBJ databases">
        <authorList>
            <consortium name="DOE Joint Genome Institute"/>
            <person name="Kuo A."/>
            <person name="Gay G."/>
            <person name="Dore J."/>
            <person name="Kohler A."/>
            <person name="Nagy L.G."/>
            <person name="Floudas D."/>
            <person name="Copeland A."/>
            <person name="Barry K.W."/>
            <person name="Cichocki N."/>
            <person name="Veneault-Fourrey C."/>
            <person name="LaButti K."/>
            <person name="Lindquist E.A."/>
            <person name="Lipzen A."/>
            <person name="Lundell T."/>
            <person name="Morin E."/>
            <person name="Murat C."/>
            <person name="Sun H."/>
            <person name="Tunlid A."/>
            <person name="Henrissat B."/>
            <person name="Grigoriev I.V."/>
            <person name="Hibbett D.S."/>
            <person name="Martin F."/>
            <person name="Nordberg H.P."/>
            <person name="Cantor M.N."/>
            <person name="Hua S.X."/>
        </authorList>
    </citation>
    <scope>NUCLEOTIDE SEQUENCE [LARGE SCALE GENOMIC DNA]</scope>
    <source>
        <strain evidence="3">h7</strain>
    </source>
</reference>
<sequence length="162" mass="17249">MASQDVRAKIPELRGGRVVGLGGVQQTLKQLLTCGVSCRASKRRKGKGDHARRQPAVERSSVRNRAGEKARELCTAARFAGSGKLGIEEDSGEDESETNTYISPIEILANRVTYGGNGGSGSGGGGSRFENLITKGLVANKLAVMMINFPPLKFKVNNQAFL</sequence>
<keyword evidence="3" id="KW-1185">Reference proteome</keyword>
<dbReference type="HOGENOM" id="CLU_1635613_0_0_1"/>
<evidence type="ECO:0000313" key="3">
    <source>
        <dbReference type="Proteomes" id="UP000053424"/>
    </source>
</evidence>
<protein>
    <submittedName>
        <fullName evidence="2">Uncharacterized protein</fullName>
    </submittedName>
</protein>
<evidence type="ECO:0000313" key="2">
    <source>
        <dbReference type="EMBL" id="KIM34826.1"/>
    </source>
</evidence>
<evidence type="ECO:0000256" key="1">
    <source>
        <dbReference type="SAM" id="MobiDB-lite"/>
    </source>
</evidence>
<reference evidence="3" key="2">
    <citation type="submission" date="2015-01" db="EMBL/GenBank/DDBJ databases">
        <title>Evolutionary Origins and Diversification of the Mycorrhizal Mutualists.</title>
        <authorList>
            <consortium name="DOE Joint Genome Institute"/>
            <consortium name="Mycorrhizal Genomics Consortium"/>
            <person name="Kohler A."/>
            <person name="Kuo A."/>
            <person name="Nagy L.G."/>
            <person name="Floudas D."/>
            <person name="Copeland A."/>
            <person name="Barry K.W."/>
            <person name="Cichocki N."/>
            <person name="Veneault-Fourrey C."/>
            <person name="LaButti K."/>
            <person name="Lindquist E.A."/>
            <person name="Lipzen A."/>
            <person name="Lundell T."/>
            <person name="Morin E."/>
            <person name="Murat C."/>
            <person name="Riley R."/>
            <person name="Ohm R."/>
            <person name="Sun H."/>
            <person name="Tunlid A."/>
            <person name="Henrissat B."/>
            <person name="Grigoriev I.V."/>
            <person name="Hibbett D.S."/>
            <person name="Martin F."/>
        </authorList>
    </citation>
    <scope>NUCLEOTIDE SEQUENCE [LARGE SCALE GENOMIC DNA]</scope>
    <source>
        <strain evidence="3">h7</strain>
    </source>
</reference>